<organism evidence="9 10">
    <name type="scientific">Pongo abelii</name>
    <name type="common">Sumatran orangutan</name>
    <name type="synonym">Pongo pygmaeus abelii</name>
    <dbReference type="NCBI Taxonomy" id="9601"/>
    <lineage>
        <taxon>Eukaryota</taxon>
        <taxon>Metazoa</taxon>
        <taxon>Chordata</taxon>
        <taxon>Craniata</taxon>
        <taxon>Vertebrata</taxon>
        <taxon>Euteleostomi</taxon>
        <taxon>Mammalia</taxon>
        <taxon>Eutheria</taxon>
        <taxon>Euarchontoglires</taxon>
        <taxon>Primates</taxon>
        <taxon>Haplorrhini</taxon>
        <taxon>Catarrhini</taxon>
        <taxon>Hominidae</taxon>
        <taxon>Pongo</taxon>
    </lineage>
</organism>
<accession>A0A8I5UTS5</accession>
<gene>
    <name evidence="9" type="primary">MPV17L2</name>
</gene>
<dbReference type="GO" id="GO:0061668">
    <property type="term" value="P:mitochondrial ribosome assembly"/>
    <property type="evidence" value="ECO:0007669"/>
    <property type="project" value="TreeGrafter"/>
</dbReference>
<protein>
    <submittedName>
        <fullName evidence="9">MPV17 mitochondrial inner membrane protein like 2</fullName>
    </submittedName>
</protein>
<evidence type="ECO:0000256" key="4">
    <source>
        <dbReference type="ARBA" id="ARBA00022989"/>
    </source>
</evidence>
<evidence type="ECO:0000256" key="1">
    <source>
        <dbReference type="ARBA" id="ARBA00004141"/>
    </source>
</evidence>
<keyword evidence="3" id="KW-0812">Transmembrane</keyword>
<dbReference type="GO" id="GO:0016020">
    <property type="term" value="C:membrane"/>
    <property type="evidence" value="ECO:0007669"/>
    <property type="project" value="UniProtKB-SubCell"/>
</dbReference>
<dbReference type="InterPro" id="IPR007248">
    <property type="entry name" value="Mpv17_PMP22"/>
</dbReference>
<dbReference type="PANTHER" id="PTHR11266:SF8">
    <property type="entry name" value="MPV17-LIKE PROTEIN 2"/>
    <property type="match status" value="1"/>
</dbReference>
<evidence type="ECO:0000256" key="2">
    <source>
        <dbReference type="ARBA" id="ARBA00006824"/>
    </source>
</evidence>
<feature type="region of interest" description="Disordered" evidence="7">
    <location>
        <begin position="273"/>
        <end position="298"/>
    </location>
</feature>
<feature type="chain" id="PRO_5035157620" evidence="8">
    <location>
        <begin position="25"/>
        <end position="298"/>
    </location>
</feature>
<dbReference type="PANTHER" id="PTHR11266">
    <property type="entry name" value="PEROXISOMAL MEMBRANE PROTEIN 2, PXMP2 MPV17"/>
    <property type="match status" value="1"/>
</dbReference>
<dbReference type="Ensembl" id="ENSPPYT00000048029.1">
    <property type="protein sequence ID" value="ENSPPYP00000043923.1"/>
    <property type="gene ID" value="ENSPPYG00000009732.3"/>
</dbReference>
<reference evidence="9 10" key="1">
    <citation type="submission" date="2008-02" db="EMBL/GenBank/DDBJ databases">
        <title>A 6x draft sequence assembly of the Pongo pygmaeus abelii genome.</title>
        <authorList>
            <person name="Wilson R.K."/>
            <person name="Mardis E."/>
        </authorList>
    </citation>
    <scope>NUCLEOTIDE SEQUENCE [LARGE SCALE GENOMIC DNA]</scope>
</reference>
<evidence type="ECO:0000256" key="7">
    <source>
        <dbReference type="SAM" id="MobiDB-lite"/>
    </source>
</evidence>
<name>A0A8I5UTS5_PONAB</name>
<feature type="signal peptide" evidence="8">
    <location>
        <begin position="1"/>
        <end position="24"/>
    </location>
</feature>
<evidence type="ECO:0000256" key="8">
    <source>
        <dbReference type="SAM" id="SignalP"/>
    </source>
</evidence>
<dbReference type="AlphaFoldDB" id="A0A8I5UTS5"/>
<evidence type="ECO:0000256" key="3">
    <source>
        <dbReference type="ARBA" id="ARBA00022692"/>
    </source>
</evidence>
<comment type="subcellular location">
    <subcellularLocation>
        <location evidence="1">Membrane</location>
        <topology evidence="1">Multi-pass membrane protein</topology>
    </subcellularLocation>
</comment>
<keyword evidence="4" id="KW-1133">Transmembrane helix</keyword>
<comment type="similarity">
    <text evidence="2 6">Belongs to the peroxisomal membrane protein PXMP2/4 family.</text>
</comment>
<reference evidence="9" key="2">
    <citation type="submission" date="2025-08" db="UniProtKB">
        <authorList>
            <consortium name="Ensembl"/>
        </authorList>
    </citation>
    <scope>IDENTIFICATION</scope>
</reference>
<reference evidence="9" key="3">
    <citation type="submission" date="2025-09" db="UniProtKB">
        <authorList>
            <consortium name="Ensembl"/>
        </authorList>
    </citation>
    <scope>IDENTIFICATION</scope>
</reference>
<evidence type="ECO:0000313" key="9">
    <source>
        <dbReference type="Ensembl" id="ENSPPYP00000043923.1"/>
    </source>
</evidence>
<keyword evidence="8" id="KW-0732">Signal</keyword>
<evidence type="ECO:0000256" key="6">
    <source>
        <dbReference type="RuleBase" id="RU363053"/>
    </source>
</evidence>
<sequence>MAPGGWRRLRRLLSAGQLLFQGRALLVTNTLGCGALMAAGDGVRQSWEIRARPGQVFDPRRSASMFAVGCSMGPFLHYWYLSLDRLFPASGLRGFPNVLKKVLVDQLVASPLLGVWYFLGRLVRVACCAVRELPLRAPPISSHLHQRPDAGLGHVPVLLEVPEPSSSDTPRLCGPGHPSRLNCLLPGPDARLTPGRPPPLPEGEWVPAASSGPGPHPSTTPAPRHWAELPFPSSLLGLSFPNRNTPVKMDDHPLALLSRNLMRPVTKMSHPQYRAHPANQSQAPAPQHCHPPGSGPSH</sequence>
<dbReference type="GeneTree" id="ENSGT00940000160620"/>
<proteinExistence type="inferred from homology"/>
<feature type="region of interest" description="Disordered" evidence="7">
    <location>
        <begin position="187"/>
        <end position="225"/>
    </location>
</feature>
<keyword evidence="5" id="KW-0472">Membrane</keyword>
<keyword evidence="10" id="KW-1185">Reference proteome</keyword>
<dbReference type="GO" id="GO:0005739">
    <property type="term" value="C:mitochondrion"/>
    <property type="evidence" value="ECO:0007669"/>
    <property type="project" value="TreeGrafter"/>
</dbReference>
<dbReference type="Proteomes" id="UP000001595">
    <property type="component" value="Chromosome 19"/>
</dbReference>
<evidence type="ECO:0000313" key="10">
    <source>
        <dbReference type="Proteomes" id="UP000001595"/>
    </source>
</evidence>
<evidence type="ECO:0000256" key="5">
    <source>
        <dbReference type="ARBA" id="ARBA00023136"/>
    </source>
</evidence>